<keyword evidence="2" id="KW-1185">Reference proteome</keyword>
<evidence type="ECO:0000313" key="2">
    <source>
        <dbReference type="Proteomes" id="UP000195273"/>
    </source>
</evidence>
<evidence type="ECO:0000313" key="1">
    <source>
        <dbReference type="EMBL" id="ARU00265.1"/>
    </source>
</evidence>
<sequence length="62" mass="6863">MTQDPKSTRAMPRSLIYAMIPIGFLLLVLVLILSGVLTQEAVDDPRVVVEDEDQTVQDRPAP</sequence>
<dbReference type="AlphaFoldDB" id="A0A1Y0E9I7"/>
<dbReference type="KEGG" id="lvs:LOKVESSMR4R_00934"/>
<gene>
    <name evidence="1" type="ORF">LOKVESSMR4R_00934</name>
</gene>
<proteinExistence type="predicted"/>
<name>A0A1Y0E9I7_9RHOB</name>
<organism evidence="1 2">
    <name type="scientific">Yoonia vestfoldensis</name>
    <dbReference type="NCBI Taxonomy" id="245188"/>
    <lineage>
        <taxon>Bacteria</taxon>
        <taxon>Pseudomonadati</taxon>
        <taxon>Pseudomonadota</taxon>
        <taxon>Alphaproteobacteria</taxon>
        <taxon>Rhodobacterales</taxon>
        <taxon>Paracoccaceae</taxon>
        <taxon>Yoonia</taxon>
    </lineage>
</organism>
<protein>
    <submittedName>
        <fullName evidence="1">Uncharacterized protein</fullName>
    </submittedName>
</protein>
<accession>A0A1Y0E9I7</accession>
<dbReference type="RefSeq" id="WP_157898131.1">
    <property type="nucleotide sequence ID" value="NZ_CP021431.1"/>
</dbReference>
<reference evidence="1 2" key="1">
    <citation type="submission" date="2017-05" db="EMBL/GenBank/DDBJ databases">
        <title>Genome Sequence of Loktanella vestfoldensis Strain SMR4r Isolated from a Culture of the Diatom Skeletonema marinoi.</title>
        <authorList>
            <person name="Topel M."/>
            <person name="Pinder M.I.M."/>
            <person name="Johansson O.N."/>
            <person name="Kourtchenko O."/>
            <person name="Godhe A."/>
            <person name="Clarke A.K."/>
        </authorList>
    </citation>
    <scope>NUCLEOTIDE SEQUENCE [LARGE SCALE GENOMIC DNA]</scope>
    <source>
        <strain evidence="1 2">SMR4r</strain>
    </source>
</reference>
<dbReference type="Proteomes" id="UP000195273">
    <property type="component" value="Chromosome"/>
</dbReference>
<dbReference type="EMBL" id="CP021431">
    <property type="protein sequence ID" value="ARU00265.1"/>
    <property type="molecule type" value="Genomic_DNA"/>
</dbReference>